<dbReference type="RefSeq" id="WP_022211922.1">
    <property type="nucleotide sequence ID" value="NZ_JACOOQ010000017.1"/>
</dbReference>
<name>A0A8I0DM44_9CLOT</name>
<dbReference type="GO" id="GO:0016829">
    <property type="term" value="F:lyase activity"/>
    <property type="evidence" value="ECO:0007669"/>
    <property type="project" value="UniProtKB-KW"/>
</dbReference>
<evidence type="ECO:0000256" key="6">
    <source>
        <dbReference type="ARBA" id="ARBA00022723"/>
    </source>
</evidence>
<dbReference type="Proteomes" id="UP000662088">
    <property type="component" value="Unassembled WGS sequence"/>
</dbReference>
<keyword evidence="12" id="KW-0670">Pyruvate</keyword>
<keyword evidence="12" id="KW-0456">Lyase</keyword>
<dbReference type="Gene3D" id="3.20.20.70">
    <property type="entry name" value="Aldolase class I"/>
    <property type="match status" value="1"/>
</dbReference>
<evidence type="ECO:0000256" key="4">
    <source>
        <dbReference type="ARBA" id="ARBA00022485"/>
    </source>
</evidence>
<comment type="catalytic activity">
    <reaction evidence="10">
        <text>glycyl-[formate C-acetyltransferase] + reduced [flavodoxin] + S-adenosyl-L-methionine = glycin-2-yl radical-[formate C-acetyltransferase] + semiquinone [flavodoxin] + 5'-deoxyadenosine + L-methionine + H(+)</text>
        <dbReference type="Rhea" id="RHEA:19225"/>
        <dbReference type="Rhea" id="RHEA-COMP:10622"/>
        <dbReference type="Rhea" id="RHEA-COMP:12190"/>
        <dbReference type="Rhea" id="RHEA-COMP:12191"/>
        <dbReference type="Rhea" id="RHEA-COMP:14480"/>
        <dbReference type="ChEBI" id="CHEBI:15378"/>
        <dbReference type="ChEBI" id="CHEBI:17319"/>
        <dbReference type="ChEBI" id="CHEBI:29947"/>
        <dbReference type="ChEBI" id="CHEBI:32722"/>
        <dbReference type="ChEBI" id="CHEBI:57618"/>
        <dbReference type="ChEBI" id="CHEBI:57844"/>
        <dbReference type="ChEBI" id="CHEBI:59789"/>
        <dbReference type="ChEBI" id="CHEBI:140311"/>
        <dbReference type="EC" id="1.97.1.4"/>
    </reaction>
</comment>
<dbReference type="CDD" id="cd01335">
    <property type="entry name" value="Radical_SAM"/>
    <property type="match status" value="1"/>
</dbReference>
<evidence type="ECO:0000256" key="10">
    <source>
        <dbReference type="RuleBase" id="RU362053"/>
    </source>
</evidence>
<dbReference type="EMBL" id="JACOOQ010000017">
    <property type="protein sequence ID" value="MBC5640823.1"/>
    <property type="molecule type" value="Genomic_DNA"/>
</dbReference>
<keyword evidence="4 10" id="KW-0004">4Fe-4S</keyword>
<evidence type="ECO:0000256" key="2">
    <source>
        <dbReference type="ARBA" id="ARBA00009777"/>
    </source>
</evidence>
<reference evidence="12" key="1">
    <citation type="submission" date="2020-08" db="EMBL/GenBank/DDBJ databases">
        <title>Genome public.</title>
        <authorList>
            <person name="Liu C."/>
            <person name="Sun Q."/>
        </authorList>
    </citation>
    <scope>NUCLEOTIDE SEQUENCE</scope>
    <source>
        <strain evidence="12">NSJ-42</strain>
    </source>
</reference>
<gene>
    <name evidence="12" type="primary">pflA</name>
    <name evidence="12" type="ORF">H8R92_10400</name>
</gene>
<accession>A0A8I0DM44</accession>
<dbReference type="GO" id="GO:0043365">
    <property type="term" value="F:[formate-C-acetyltransferase]-activating enzyme activity"/>
    <property type="evidence" value="ECO:0007669"/>
    <property type="project" value="UniProtKB-UniRule"/>
</dbReference>
<dbReference type="PROSITE" id="PS01087">
    <property type="entry name" value="RADICAL_ACTIVATING"/>
    <property type="match status" value="1"/>
</dbReference>
<keyword evidence="9 10" id="KW-0411">Iron-sulfur</keyword>
<dbReference type="Pfam" id="PF04055">
    <property type="entry name" value="Radical_SAM"/>
    <property type="match status" value="1"/>
</dbReference>
<protein>
    <recommendedName>
        <fullName evidence="3 10">Pyruvate formate-lyase-activating enzyme</fullName>
        <ecNumber evidence="10">1.97.1.4</ecNumber>
    </recommendedName>
</protein>
<dbReference type="InterPro" id="IPR007197">
    <property type="entry name" value="rSAM"/>
</dbReference>
<evidence type="ECO:0000256" key="3">
    <source>
        <dbReference type="ARBA" id="ARBA00021356"/>
    </source>
</evidence>
<dbReference type="GO" id="GO:0051539">
    <property type="term" value="F:4 iron, 4 sulfur cluster binding"/>
    <property type="evidence" value="ECO:0007669"/>
    <property type="project" value="UniProtKB-UniRule"/>
</dbReference>
<comment type="cofactor">
    <cofactor evidence="10">
        <name>[4Fe-4S] cluster</name>
        <dbReference type="ChEBI" id="CHEBI:49883"/>
    </cofactor>
    <text evidence="10">Binds 1 [4Fe-4S] cluster. The cluster is coordinated with 3 cysteines and an exchangeable S-adenosyl-L-methionine.</text>
</comment>
<comment type="similarity">
    <text evidence="2 10">Belongs to the organic radical-activating enzymes family.</text>
</comment>
<dbReference type="SFLD" id="SFLDS00029">
    <property type="entry name" value="Radical_SAM"/>
    <property type="match status" value="1"/>
</dbReference>
<dbReference type="InterPro" id="IPR012839">
    <property type="entry name" value="Organic_radical_activase"/>
</dbReference>
<dbReference type="InterPro" id="IPR058240">
    <property type="entry name" value="rSAM_sf"/>
</dbReference>
<keyword evidence="13" id="KW-1185">Reference proteome</keyword>
<keyword evidence="5 10" id="KW-0949">S-adenosyl-L-methionine</keyword>
<feature type="domain" description="Radical SAM core" evidence="11">
    <location>
        <begin position="29"/>
        <end position="256"/>
    </location>
</feature>
<dbReference type="GO" id="GO:0046872">
    <property type="term" value="F:metal ion binding"/>
    <property type="evidence" value="ECO:0007669"/>
    <property type="project" value="UniProtKB-UniRule"/>
</dbReference>
<evidence type="ECO:0000256" key="1">
    <source>
        <dbReference type="ARBA" id="ARBA00003141"/>
    </source>
</evidence>
<dbReference type="PANTHER" id="PTHR30352:SF5">
    <property type="entry name" value="PYRUVATE FORMATE-LYASE 1-ACTIVATING ENZYME"/>
    <property type="match status" value="1"/>
</dbReference>
<keyword evidence="10" id="KW-0963">Cytoplasm</keyword>
<evidence type="ECO:0000256" key="9">
    <source>
        <dbReference type="ARBA" id="ARBA00023014"/>
    </source>
</evidence>
<keyword evidence="6 10" id="KW-0479">Metal-binding</keyword>
<evidence type="ECO:0000256" key="5">
    <source>
        <dbReference type="ARBA" id="ARBA00022691"/>
    </source>
</evidence>
<evidence type="ECO:0000259" key="11">
    <source>
        <dbReference type="PROSITE" id="PS51918"/>
    </source>
</evidence>
<dbReference type="GO" id="GO:0005737">
    <property type="term" value="C:cytoplasm"/>
    <property type="evidence" value="ECO:0007669"/>
    <property type="project" value="UniProtKB-SubCell"/>
</dbReference>
<dbReference type="AlphaFoldDB" id="A0A8I0DM44"/>
<comment type="caution">
    <text evidence="12">The sequence shown here is derived from an EMBL/GenBank/DDBJ whole genome shotgun (WGS) entry which is preliminary data.</text>
</comment>
<dbReference type="PIRSF" id="PIRSF000371">
    <property type="entry name" value="PFL_act_enz"/>
    <property type="match status" value="1"/>
</dbReference>
<evidence type="ECO:0000256" key="8">
    <source>
        <dbReference type="ARBA" id="ARBA00023004"/>
    </source>
</evidence>
<comment type="function">
    <text evidence="1 10">Activation of pyruvate formate-lyase under anaerobic conditions by generation of an organic free radical, using S-adenosylmethionine and reduced flavodoxin as cosubstrates to produce 5'-deoxy-adenosine.</text>
</comment>
<dbReference type="SFLD" id="SFLDG01066">
    <property type="entry name" value="organic_radical-activating_enz"/>
    <property type="match status" value="1"/>
</dbReference>
<dbReference type="InterPro" id="IPR001989">
    <property type="entry name" value="Radical_activat_CS"/>
</dbReference>
<dbReference type="InterPro" id="IPR012838">
    <property type="entry name" value="PFL1_activating"/>
</dbReference>
<comment type="subcellular location">
    <subcellularLocation>
        <location evidence="10">Cytoplasm</location>
    </subcellularLocation>
</comment>
<dbReference type="InterPro" id="IPR034457">
    <property type="entry name" value="Organic_radical-activating"/>
</dbReference>
<keyword evidence="8 10" id="KW-0408">Iron</keyword>
<dbReference type="SUPFAM" id="SSF102114">
    <property type="entry name" value="Radical SAM enzymes"/>
    <property type="match status" value="1"/>
</dbReference>
<dbReference type="PROSITE" id="PS51918">
    <property type="entry name" value="RADICAL_SAM"/>
    <property type="match status" value="1"/>
</dbReference>
<keyword evidence="7 10" id="KW-0560">Oxidoreductase</keyword>
<sequence>MLFLEHAMQKFNLNKNIAKIHSIETFGSVDGPGVRFVVFFNGCHMRCKFCHNPDTWDINGGEERTADELLTQALKYKTYWKSGGGITVSGGEPLIQIDFLNEFFKKAKAKGVHVTLDTSGNPFTREEPFFSKFKELMNVTDLVILDIKEIDESKHKKLTGWSNLNILDMAKYLSEINKPVWIRHVLVPGGSDNDEELIRLNEFIKTLSNVDRVEVIPYHDLGIFKWEKLGIAYPLINVKPPTKERVENAKKLLYTSEYRGYLSR</sequence>
<proteinExistence type="inferred from homology"/>
<dbReference type="NCBIfam" id="TIGR02493">
    <property type="entry name" value="PFLA"/>
    <property type="match status" value="1"/>
</dbReference>
<dbReference type="InterPro" id="IPR013785">
    <property type="entry name" value="Aldolase_TIM"/>
</dbReference>
<dbReference type="PANTHER" id="PTHR30352">
    <property type="entry name" value="PYRUVATE FORMATE-LYASE-ACTIVATING ENZYME"/>
    <property type="match status" value="1"/>
</dbReference>
<organism evidence="12 13">
    <name type="scientific">Clostridium lentum</name>
    <dbReference type="NCBI Taxonomy" id="2763037"/>
    <lineage>
        <taxon>Bacteria</taxon>
        <taxon>Bacillati</taxon>
        <taxon>Bacillota</taxon>
        <taxon>Clostridia</taxon>
        <taxon>Eubacteriales</taxon>
        <taxon>Clostridiaceae</taxon>
        <taxon>Clostridium</taxon>
    </lineage>
</organism>
<evidence type="ECO:0000313" key="13">
    <source>
        <dbReference type="Proteomes" id="UP000662088"/>
    </source>
</evidence>
<evidence type="ECO:0000313" key="12">
    <source>
        <dbReference type="EMBL" id="MBC5640823.1"/>
    </source>
</evidence>
<evidence type="ECO:0000256" key="7">
    <source>
        <dbReference type="ARBA" id="ARBA00023002"/>
    </source>
</evidence>
<dbReference type="EC" id="1.97.1.4" evidence="10"/>